<accession>A0A5B7JVG7</accession>
<evidence type="ECO:0000313" key="1">
    <source>
        <dbReference type="EMBL" id="MPC97028.1"/>
    </source>
</evidence>
<sequence>MLSAQSTSKIGAKDRQHRIQTLNCLPITAYRVECDKSSYLANLAAFQHFPTSGIRHSSL</sequence>
<keyword evidence="2" id="KW-1185">Reference proteome</keyword>
<dbReference type="AlphaFoldDB" id="A0A5B7JVG7"/>
<organism evidence="1 2">
    <name type="scientific">Portunus trituberculatus</name>
    <name type="common">Swimming crab</name>
    <name type="synonym">Neptunus trituberculatus</name>
    <dbReference type="NCBI Taxonomy" id="210409"/>
    <lineage>
        <taxon>Eukaryota</taxon>
        <taxon>Metazoa</taxon>
        <taxon>Ecdysozoa</taxon>
        <taxon>Arthropoda</taxon>
        <taxon>Crustacea</taxon>
        <taxon>Multicrustacea</taxon>
        <taxon>Malacostraca</taxon>
        <taxon>Eumalacostraca</taxon>
        <taxon>Eucarida</taxon>
        <taxon>Decapoda</taxon>
        <taxon>Pleocyemata</taxon>
        <taxon>Brachyura</taxon>
        <taxon>Eubrachyura</taxon>
        <taxon>Portunoidea</taxon>
        <taxon>Portunidae</taxon>
        <taxon>Portuninae</taxon>
        <taxon>Portunus</taxon>
    </lineage>
</organism>
<dbReference type="EMBL" id="VSRR010108311">
    <property type="protein sequence ID" value="MPC97028.1"/>
    <property type="molecule type" value="Genomic_DNA"/>
</dbReference>
<reference evidence="1 2" key="1">
    <citation type="submission" date="2019-05" db="EMBL/GenBank/DDBJ databases">
        <title>Another draft genome of Portunus trituberculatus and its Hox gene families provides insights of decapod evolution.</title>
        <authorList>
            <person name="Jeong J.-H."/>
            <person name="Song I."/>
            <person name="Kim S."/>
            <person name="Choi T."/>
            <person name="Kim D."/>
            <person name="Ryu S."/>
            <person name="Kim W."/>
        </authorList>
    </citation>
    <scope>NUCLEOTIDE SEQUENCE [LARGE SCALE GENOMIC DNA]</scope>
    <source>
        <tissue evidence="1">Muscle</tissue>
    </source>
</reference>
<name>A0A5B7JVG7_PORTR</name>
<dbReference type="Proteomes" id="UP000324222">
    <property type="component" value="Unassembled WGS sequence"/>
</dbReference>
<proteinExistence type="predicted"/>
<gene>
    <name evidence="1" type="ORF">E2C01_092316</name>
</gene>
<evidence type="ECO:0000313" key="2">
    <source>
        <dbReference type="Proteomes" id="UP000324222"/>
    </source>
</evidence>
<protein>
    <submittedName>
        <fullName evidence="1">Uncharacterized protein</fullName>
    </submittedName>
</protein>
<comment type="caution">
    <text evidence="1">The sequence shown here is derived from an EMBL/GenBank/DDBJ whole genome shotgun (WGS) entry which is preliminary data.</text>
</comment>